<reference evidence="2" key="1">
    <citation type="submission" date="2016-03" db="EMBL/GenBank/DDBJ databases">
        <title>Draft genome sequence of Rosellinia necatrix.</title>
        <authorList>
            <person name="Kanematsu S."/>
        </authorList>
    </citation>
    <scope>NUCLEOTIDE SEQUENCE [LARGE SCALE GENOMIC DNA]</scope>
    <source>
        <strain evidence="2">W97</strain>
    </source>
</reference>
<dbReference type="Pfam" id="PF20150">
    <property type="entry name" value="2EXR"/>
    <property type="match status" value="1"/>
</dbReference>
<name>A0A1S8A4N6_ROSNE</name>
<sequence>MQDTVTQRWPLFHYFPLLPAELRLKVWRYCLPFRVIEVYDAPQASLLCAVPGIVESLPSLSLEPPIISRVCREARNVVLSRGGIQPIGLKHMRAWFDTRTDIISIDPEHVLFFVLRGNGLMRRQDVSAILQGYISDPTIPLAISSQLIEGGWECLLQCKGTQRRRSVVRWAMECMSQRTECVVVLDHAAVHLDYDYACACGLWGLLAESSLAYVDAQDPAQIQKLRNVHRNERSTGGKYPERPGIKSLGEYFAPENTDQRIASFTYCVEALWLQYRTNPDMGDDAALDDYDKRFWVAVSSRQPPKFTYVVAVHLVLP</sequence>
<dbReference type="PANTHER" id="PTHR35910">
    <property type="entry name" value="2EXR DOMAIN-CONTAINING PROTEIN"/>
    <property type="match status" value="1"/>
</dbReference>
<gene>
    <name evidence="2" type="ORF">SAMD00023353_0102770</name>
</gene>
<proteinExistence type="predicted"/>
<organism evidence="2">
    <name type="scientific">Rosellinia necatrix</name>
    <name type="common">White root-rot fungus</name>
    <dbReference type="NCBI Taxonomy" id="77044"/>
    <lineage>
        <taxon>Eukaryota</taxon>
        <taxon>Fungi</taxon>
        <taxon>Dikarya</taxon>
        <taxon>Ascomycota</taxon>
        <taxon>Pezizomycotina</taxon>
        <taxon>Sordariomycetes</taxon>
        <taxon>Xylariomycetidae</taxon>
        <taxon>Xylariales</taxon>
        <taxon>Xylariaceae</taxon>
        <taxon>Rosellinia</taxon>
    </lineage>
</organism>
<dbReference type="AlphaFoldDB" id="A0A1S8A4N6"/>
<dbReference type="PANTHER" id="PTHR35910:SF1">
    <property type="entry name" value="2EXR DOMAIN-CONTAINING PROTEIN"/>
    <property type="match status" value="1"/>
</dbReference>
<accession>A0A1S8A4N6</accession>
<evidence type="ECO:0000259" key="1">
    <source>
        <dbReference type="Pfam" id="PF20150"/>
    </source>
</evidence>
<evidence type="ECO:0000313" key="3">
    <source>
        <dbReference type="Proteomes" id="UP000054516"/>
    </source>
</evidence>
<dbReference type="STRING" id="77044.A0A1S8A4N6"/>
<dbReference type="EMBL" id="DF977446">
    <property type="protein sequence ID" value="GAW25064.1"/>
    <property type="molecule type" value="Genomic_DNA"/>
</dbReference>
<dbReference type="InterPro" id="IPR045518">
    <property type="entry name" value="2EXR"/>
</dbReference>
<protein>
    <recommendedName>
        <fullName evidence="1">2EXR domain-containing protein</fullName>
    </recommendedName>
</protein>
<keyword evidence="3" id="KW-1185">Reference proteome</keyword>
<dbReference type="Proteomes" id="UP000054516">
    <property type="component" value="Unassembled WGS sequence"/>
</dbReference>
<evidence type="ECO:0000313" key="2">
    <source>
        <dbReference type="EMBL" id="GAW25064.1"/>
    </source>
</evidence>
<feature type="domain" description="2EXR" evidence="1">
    <location>
        <begin position="12"/>
        <end position="103"/>
    </location>
</feature>
<dbReference type="OrthoDB" id="3540486at2759"/>